<feature type="domain" description="Coiled-coil SMC6 And NSE5 INteracting (CANIN)" evidence="3">
    <location>
        <begin position="787"/>
        <end position="1149"/>
    </location>
</feature>
<feature type="compositionally biased region" description="Polar residues" evidence="2">
    <location>
        <begin position="286"/>
        <end position="310"/>
    </location>
</feature>
<comment type="similarity">
    <text evidence="1">Belongs to the FAM178 family.</text>
</comment>
<feature type="region of interest" description="Disordered" evidence="2">
    <location>
        <begin position="36"/>
        <end position="313"/>
    </location>
</feature>
<organism evidence="4 5">
    <name type="scientific">Etheostoma spectabile</name>
    <name type="common">orangethroat darter</name>
    <dbReference type="NCBI Taxonomy" id="54343"/>
    <lineage>
        <taxon>Eukaryota</taxon>
        <taxon>Metazoa</taxon>
        <taxon>Chordata</taxon>
        <taxon>Craniata</taxon>
        <taxon>Vertebrata</taxon>
        <taxon>Euteleostomi</taxon>
        <taxon>Actinopterygii</taxon>
        <taxon>Neopterygii</taxon>
        <taxon>Teleostei</taxon>
        <taxon>Neoteleostei</taxon>
        <taxon>Acanthomorphata</taxon>
        <taxon>Eupercaria</taxon>
        <taxon>Perciformes</taxon>
        <taxon>Percoidei</taxon>
        <taxon>Percidae</taxon>
        <taxon>Etheostomatinae</taxon>
        <taxon>Etheostoma</taxon>
    </lineage>
</organism>
<evidence type="ECO:0000259" key="3">
    <source>
        <dbReference type="Pfam" id="PF14816"/>
    </source>
</evidence>
<feature type="compositionally biased region" description="Basic and acidic residues" evidence="2">
    <location>
        <begin position="1406"/>
        <end position="1428"/>
    </location>
</feature>
<comment type="caution">
    <text evidence="4">The sequence shown here is derived from an EMBL/GenBank/DDBJ whole genome shotgun (WGS) entry which is preliminary data.</text>
</comment>
<feature type="compositionally biased region" description="Polar residues" evidence="2">
    <location>
        <begin position="453"/>
        <end position="471"/>
    </location>
</feature>
<feature type="compositionally biased region" description="Polar residues" evidence="2">
    <location>
        <begin position="334"/>
        <end position="345"/>
    </location>
</feature>
<feature type="compositionally biased region" description="Acidic residues" evidence="2">
    <location>
        <begin position="1276"/>
        <end position="1302"/>
    </location>
</feature>
<dbReference type="Proteomes" id="UP000327493">
    <property type="component" value="Chromosome 17"/>
</dbReference>
<feature type="compositionally biased region" description="Low complexity" evidence="2">
    <location>
        <begin position="346"/>
        <end position="357"/>
    </location>
</feature>
<feature type="region of interest" description="Disordered" evidence="2">
    <location>
        <begin position="567"/>
        <end position="587"/>
    </location>
</feature>
<evidence type="ECO:0000256" key="1">
    <source>
        <dbReference type="ARBA" id="ARBA00010311"/>
    </source>
</evidence>
<dbReference type="InterPro" id="IPR026161">
    <property type="entry name" value="FAM178"/>
</dbReference>
<dbReference type="PANTHER" id="PTHR16046:SF9">
    <property type="entry name" value="SMC5-SMC6 COMPLEX LOCALIZATION FACTOR PROTEIN 2"/>
    <property type="match status" value="1"/>
</dbReference>
<dbReference type="InterPro" id="IPR044276">
    <property type="entry name" value="CANIN_dom"/>
</dbReference>
<feature type="compositionally biased region" description="Basic and acidic residues" evidence="2">
    <location>
        <begin position="1309"/>
        <end position="1397"/>
    </location>
</feature>
<feature type="region of interest" description="Disordered" evidence="2">
    <location>
        <begin position="1454"/>
        <end position="1474"/>
    </location>
</feature>
<feature type="compositionally biased region" description="Basic and acidic residues" evidence="2">
    <location>
        <begin position="429"/>
        <end position="452"/>
    </location>
</feature>
<reference evidence="4 5" key="1">
    <citation type="submission" date="2019-08" db="EMBL/GenBank/DDBJ databases">
        <title>A chromosome-level genome assembly, high-density linkage maps, and genome scans reveal the genomic architecture of hybrid incompatibilities underlying speciation via character displacement in darters (Percidae: Etheostominae).</title>
        <authorList>
            <person name="Moran R.L."/>
            <person name="Catchen J.M."/>
            <person name="Fuller R.C."/>
        </authorList>
    </citation>
    <scope>NUCLEOTIDE SEQUENCE [LARGE SCALE GENOMIC DNA]</scope>
    <source>
        <strain evidence="4">EspeVRDwgs_2016</strain>
        <tissue evidence="4">Muscle</tissue>
    </source>
</reference>
<feature type="compositionally biased region" description="Low complexity" evidence="2">
    <location>
        <begin position="259"/>
        <end position="271"/>
    </location>
</feature>
<feature type="region of interest" description="Disordered" evidence="2">
    <location>
        <begin position="754"/>
        <end position="789"/>
    </location>
</feature>
<evidence type="ECO:0000313" key="5">
    <source>
        <dbReference type="Proteomes" id="UP000327493"/>
    </source>
</evidence>
<feature type="region of interest" description="Disordered" evidence="2">
    <location>
        <begin position="646"/>
        <end position="670"/>
    </location>
</feature>
<feature type="compositionally biased region" description="Pro residues" evidence="2">
    <location>
        <begin position="79"/>
        <end position="88"/>
    </location>
</feature>
<protein>
    <recommendedName>
        <fullName evidence="3">Coiled-coil SMC6 And NSE5 INteracting (CANIN) domain-containing protein</fullName>
    </recommendedName>
</protein>
<evidence type="ECO:0000313" key="4">
    <source>
        <dbReference type="EMBL" id="KAA8583794.1"/>
    </source>
</evidence>
<feature type="compositionally biased region" description="Polar residues" evidence="2">
    <location>
        <begin position="181"/>
        <end position="209"/>
    </location>
</feature>
<gene>
    <name evidence="4" type="ORF">FQN60_015002</name>
</gene>
<feature type="compositionally biased region" description="Polar residues" evidence="2">
    <location>
        <begin position="507"/>
        <end position="523"/>
    </location>
</feature>
<proteinExistence type="inferred from homology"/>
<feature type="region of interest" description="Disordered" evidence="2">
    <location>
        <begin position="1270"/>
        <end position="1428"/>
    </location>
</feature>
<feature type="region of interest" description="Disordered" evidence="2">
    <location>
        <begin position="330"/>
        <end position="385"/>
    </location>
</feature>
<dbReference type="PANTHER" id="PTHR16046">
    <property type="entry name" value="SMC5-SMC6 COMPLEX LOCALIZATION FACTOR 2"/>
    <property type="match status" value="1"/>
</dbReference>
<feature type="region of interest" description="Disordered" evidence="2">
    <location>
        <begin position="420"/>
        <end position="534"/>
    </location>
</feature>
<dbReference type="EMBL" id="VOFY01000017">
    <property type="protein sequence ID" value="KAA8583794.1"/>
    <property type="molecule type" value="Genomic_DNA"/>
</dbReference>
<sequence>MRRTTENQGNSRNLTEYFLPRNKVKDLVFQQRSRPHFTPLLQETPMKPSQLNRLSYPPPRRMLPLQNPELYQRDRPRPSGQPPYPPGPSHSSGLVPSSQTNIGPLANGLNPMPRGSLGPLQHQHYQPPGSSCSSWFAPVSPTDSTTANRPPSVFYPAAPQFKKDLSNHSPSSHIRRDQGTESKVTLTYSGFKNLTAQRPESSKAQSSDGRSPIHTIQLHRPHPTPSFYPCAVQDVFPQPSSQSKDWSPEKSQCPSWGYQPSPSTQSSNRSSGASLPIMHSPVAPCQDQQPKQAPSSENVITEVVSNSSSQKRCREFGDCGDGAKKLCLPDINSGKAQTPKPTVGNSLSTSLLSQPSLRNSLDLEASPKTTDSHLCTEPAPGQSTHLELSSTFKPTQSSCASLSPEPCIRRPSIGAKQAFINSTQNQTLKLRELRNPGEERKKRSEENNKRDTSSSFLSSEVFQKDTSSSCHVQVGRHHTGHTPRTSTLPVKTLSRGNHVGESRKSDSSTSKPALKTNSGSLSCRTVERNKTVRPRRSVAIPNDIDELFTPDPMTYVVGPLHKTAKPKLDGIKSPTSEKSWSSNTVTSSNTSVAGSLCRKICSPHAMDTPVSSLPSAQQPQSLPFVVLKRVKLEDLKSIGPKDGDLKNVPITSSRRQFKDESVKSDEKRTSLIPNSERPCALETGAETATSHCAQSPLLDRQASEGHRKLVNEEDPIDVEMDLGLSFALDLDPTESSHSSEDEQLLSLQEIMERVTKAPDTPEKGALSGPKAPRHRSCQSKTQPLPSITKSGIYKNNLDQILKEINTNKKVKEIETQLQTAWKEDLLRLAEYEEAEENQEEGISAEQQEFLQRYSLMSNAIREVPPGELVFNLEKFGQIFDPDTLQLRQCMVQPCSTEIACNYWIVPGSLRLSLTLSNSGYPFPIQGRPHKHTMMSVHSERMVSENILQALCDIAYTAAYQIVKNGSQLFKVWVPSLADVALVLMNMGIAFVTLFPFENLQPPFTEGDLLEDIHINSETPSSNREQNTFPEHNCNNILKYLSYCMGLCPRAYSDDELLLLLTLVARLGLDTRLILQSSVELFPLQHKIVNNIRDWDTMLPRICLALTDLTDDHHNMCLLVQLLPEDIRGKQLRGHLSLSMISKLLDGNCTYKPRGKEFQLSDLRPYLPRMQPSTLLRGMLSSSSGSQKDKDEYMATLDQQSYYLCYSLLTLANEASKFQFFPAHQKEQLLFLCCELETHIKCDIRESEKCLYRSKGKLYDYWQPLPVDTLTSSQEQQEMDNSDDGDVPVMDEDEEEETNETEEAMTIITEDEKKKEGDDTNKTGDFMKPEEIERDNAMDDPKKTGDDLKPEEKEGDNAMDDTNKMGEDMKPEEKEGDSSMDDPNKTGDNIKPELKEGDNAMANTNKTGEDMKPEEKERDNAVDDTKETETIETVHEELTQEMPEMVHKLEKECTEAETENLVESKETSLHNQVAA</sequence>
<feature type="non-terminal residue" evidence="4">
    <location>
        <position position="1474"/>
    </location>
</feature>
<feature type="compositionally biased region" description="Polar residues" evidence="2">
    <location>
        <begin position="778"/>
        <end position="789"/>
    </location>
</feature>
<dbReference type="Pfam" id="PF14816">
    <property type="entry name" value="CANIN"/>
    <property type="match status" value="1"/>
</dbReference>
<keyword evidence="5" id="KW-1185">Reference proteome</keyword>
<feature type="compositionally biased region" description="Basic and acidic residues" evidence="2">
    <location>
        <begin position="656"/>
        <end position="669"/>
    </location>
</feature>
<name>A0A5J5CQR4_9PERO</name>
<feature type="compositionally biased region" description="Polar residues" evidence="2">
    <location>
        <begin position="238"/>
        <end position="254"/>
    </location>
</feature>
<accession>A0A5J5CQR4</accession>
<evidence type="ECO:0000256" key="2">
    <source>
        <dbReference type="SAM" id="MobiDB-lite"/>
    </source>
</evidence>